<reference evidence="1 2" key="2">
    <citation type="journal article" date="2015" name="Genome Announc.">
        <title>Genome Sequence of Anoxybacillus flavithermus Strain AK1, a Thermophile Isolated from a Hot Spring in Saudi Arabia.</title>
        <authorList>
            <person name="Khalil A."/>
            <person name="Sivakumar N."/>
            <person name="Qarawi S."/>
        </authorList>
    </citation>
    <scope>NUCLEOTIDE SEQUENCE [LARGE SCALE GENOMIC DNA]</scope>
    <source>
        <strain evidence="1 2">AK1</strain>
    </source>
</reference>
<dbReference type="AlphaFoldDB" id="M8D1W7"/>
<name>M8D1W7_9BACL</name>
<organism evidence="1 2">
    <name type="scientific">Anoxybacillus flavithermus AK1</name>
    <dbReference type="NCBI Taxonomy" id="1297581"/>
    <lineage>
        <taxon>Bacteria</taxon>
        <taxon>Bacillati</taxon>
        <taxon>Bacillota</taxon>
        <taxon>Bacilli</taxon>
        <taxon>Bacillales</taxon>
        <taxon>Anoxybacillaceae</taxon>
        <taxon>Anoxybacillus</taxon>
    </lineage>
</organism>
<dbReference type="PATRIC" id="fig|1297581.3.peg.2647"/>
<proteinExistence type="predicted"/>
<dbReference type="Proteomes" id="UP000012085">
    <property type="component" value="Unassembled WGS sequence"/>
</dbReference>
<comment type="caution">
    <text evidence="1">The sequence shown here is derived from an EMBL/GenBank/DDBJ whole genome shotgun (WGS) entry which is preliminary data.</text>
</comment>
<dbReference type="EMBL" id="APCD01000035">
    <property type="protein sequence ID" value="EMT44862.1"/>
    <property type="molecule type" value="Genomic_DNA"/>
</dbReference>
<evidence type="ECO:0000313" key="2">
    <source>
        <dbReference type="Proteomes" id="UP000012085"/>
    </source>
</evidence>
<reference evidence="1 2" key="1">
    <citation type="submission" date="2013-03" db="EMBL/GenBank/DDBJ databases">
        <title>Assembly of a new bacterial strain Anoxybacillus flavithermus AK1.</title>
        <authorList>
            <person name="Rajan I."/>
            <person name="PoliReddy D."/>
            <person name="Sugumar T."/>
            <person name="Rathinam K."/>
            <person name="Alqarawi S."/>
            <person name="Khalil A.B."/>
            <person name="Sivakumar N."/>
        </authorList>
    </citation>
    <scope>NUCLEOTIDE SEQUENCE [LARGE SCALE GENOMIC DNA]</scope>
    <source>
        <strain evidence="1 2">AK1</strain>
    </source>
</reference>
<dbReference type="RefSeq" id="WP_003399357.1">
    <property type="nucleotide sequence ID" value="NZ_APCD01000035.1"/>
</dbReference>
<gene>
    <name evidence="1" type="ORF">H919_13115</name>
</gene>
<protein>
    <submittedName>
        <fullName evidence="1">Uncharacterized protein</fullName>
    </submittedName>
</protein>
<accession>M8D1W7</accession>
<sequence length="199" mass="20499">MERGTHQLEKKAGLVVKQSAHDIMNIGQRAEKTVLSVAKHTEQSWHSFKKHPIESTKEFVTGAGDAALSDMTLNVVQKRSDYRKHPTAYKAGQAFGHAVATIAGVMETTGSVAIGAGGMVLNATGAGAVIGTPATVVAAVGVAQGTGLATTGGTGFVKSAKELYQQMSRSDGVSRGRGKGAGEAFEIAKNGGKHSGFYG</sequence>
<evidence type="ECO:0000313" key="1">
    <source>
        <dbReference type="EMBL" id="EMT44862.1"/>
    </source>
</evidence>